<dbReference type="InterPro" id="IPR023213">
    <property type="entry name" value="CAT-like_dom_sf"/>
</dbReference>
<name>A0A316YCX3_9BASI</name>
<sequence>MWASNDGQRWTRALDPAEKKLSTINSVLDGQCNISFLVAIAVAGQPLCVDAFRRAWVRVRQAMPIVAAEPDSGQMMVYEAPIKDEDMGAWVDATLRFVTANEGEADHLRASLNTRLAAPGRAQLVVCIESEETATVVLRVSHAVADVTGCHALMRCLLVSLLAREHDGNDDDGGGRCVSLGGPAALLPPSTRSWLEACHGPYTEAQLAEGRQVGAHFRSLLAMRTYALPYRSDYRDRQHESAYLRLCLSDGLSASQVRARAARAQLSVTSIVIAAKLLAMRDLFARGDEQGFVVQVAFNARRFFTRRPTPNTTCSSVVGLIACPNVDGLEVLAQHVSREVKALTATPKASWQLAAVNATISADEVHPPAT</sequence>
<dbReference type="InParanoid" id="A0A316YCX3"/>
<dbReference type="PANTHER" id="PTHR42034:SF1">
    <property type="entry name" value="CONDENSATION DOMAIN-CONTAINING PROTEIN"/>
    <property type="match status" value="1"/>
</dbReference>
<keyword evidence="2" id="KW-1185">Reference proteome</keyword>
<reference evidence="1 2" key="1">
    <citation type="journal article" date="2018" name="Mol. Biol. Evol.">
        <title>Broad Genomic Sampling Reveals a Smut Pathogenic Ancestry of the Fungal Clade Ustilaginomycotina.</title>
        <authorList>
            <person name="Kijpornyongpan T."/>
            <person name="Mondo S.J."/>
            <person name="Barry K."/>
            <person name="Sandor L."/>
            <person name="Lee J."/>
            <person name="Lipzen A."/>
            <person name="Pangilinan J."/>
            <person name="LaButti K."/>
            <person name="Hainaut M."/>
            <person name="Henrissat B."/>
            <person name="Grigoriev I.V."/>
            <person name="Spatafora J.W."/>
            <person name="Aime M.C."/>
        </authorList>
    </citation>
    <scope>NUCLEOTIDE SEQUENCE [LARGE SCALE GENOMIC DNA]</scope>
    <source>
        <strain evidence="1 2">MCA 4198</strain>
    </source>
</reference>
<dbReference type="PANTHER" id="PTHR42034">
    <property type="entry name" value="CHROMOSOME 7, WHOLE GENOME SHOTGUN SEQUENCE-RELATED"/>
    <property type="match status" value="1"/>
</dbReference>
<proteinExistence type="predicted"/>
<organism evidence="1 2">
    <name type="scientific">Acaromyces ingoldii</name>
    <dbReference type="NCBI Taxonomy" id="215250"/>
    <lineage>
        <taxon>Eukaryota</taxon>
        <taxon>Fungi</taxon>
        <taxon>Dikarya</taxon>
        <taxon>Basidiomycota</taxon>
        <taxon>Ustilaginomycotina</taxon>
        <taxon>Exobasidiomycetes</taxon>
        <taxon>Exobasidiales</taxon>
        <taxon>Cryptobasidiaceae</taxon>
        <taxon>Acaromyces</taxon>
    </lineage>
</organism>
<evidence type="ECO:0000313" key="2">
    <source>
        <dbReference type="Proteomes" id="UP000245768"/>
    </source>
</evidence>
<evidence type="ECO:0008006" key="3">
    <source>
        <dbReference type="Google" id="ProtNLM"/>
    </source>
</evidence>
<gene>
    <name evidence="1" type="ORF">FA10DRAFT_182851</name>
</gene>
<dbReference type="Proteomes" id="UP000245768">
    <property type="component" value="Unassembled WGS sequence"/>
</dbReference>
<dbReference type="EMBL" id="KZ819640">
    <property type="protein sequence ID" value="PWN87307.1"/>
    <property type="molecule type" value="Genomic_DNA"/>
</dbReference>
<dbReference type="AlphaFoldDB" id="A0A316YCX3"/>
<dbReference type="GeneID" id="37040232"/>
<protein>
    <recommendedName>
        <fullName evidence="3">Condensation domain-containing protein</fullName>
    </recommendedName>
</protein>
<dbReference type="RefSeq" id="XP_025374505.1">
    <property type="nucleotide sequence ID" value="XM_025518316.1"/>
</dbReference>
<evidence type="ECO:0000313" key="1">
    <source>
        <dbReference type="EMBL" id="PWN87307.1"/>
    </source>
</evidence>
<dbReference type="Gene3D" id="3.30.559.10">
    <property type="entry name" value="Chloramphenicol acetyltransferase-like domain"/>
    <property type="match status" value="1"/>
</dbReference>
<accession>A0A316YCX3</accession>